<protein>
    <recommendedName>
        <fullName evidence="3 13">Cutinase</fullName>
        <ecNumber evidence="3 13">3.1.1.74</ecNumber>
    </recommendedName>
</protein>
<evidence type="ECO:0000256" key="12">
    <source>
        <dbReference type="PIRSR" id="PIRSR611150-2"/>
    </source>
</evidence>
<dbReference type="PROSITE" id="PS00155">
    <property type="entry name" value="CUTINASE_1"/>
    <property type="match status" value="1"/>
</dbReference>
<evidence type="ECO:0000256" key="13">
    <source>
        <dbReference type="RuleBase" id="RU361263"/>
    </source>
</evidence>
<dbReference type="Pfam" id="PF01083">
    <property type="entry name" value="Cutinase"/>
    <property type="match status" value="1"/>
</dbReference>
<evidence type="ECO:0000313" key="14">
    <source>
        <dbReference type="EMBL" id="CEI67732.1"/>
    </source>
</evidence>
<keyword evidence="4 13" id="KW-0719">Serine esterase</keyword>
<evidence type="ECO:0000256" key="9">
    <source>
        <dbReference type="ARBA" id="ARBA00023157"/>
    </source>
</evidence>
<keyword evidence="8" id="KW-0843">Virulence</keyword>
<keyword evidence="15" id="KW-1185">Reference proteome</keyword>
<name>A0A2L2T9W6_9HYPO</name>
<evidence type="ECO:0000256" key="2">
    <source>
        <dbReference type="ARBA" id="ARBA00007534"/>
    </source>
</evidence>
<dbReference type="GO" id="GO:0016052">
    <property type="term" value="P:carbohydrate catabolic process"/>
    <property type="evidence" value="ECO:0007669"/>
    <property type="project" value="TreeGrafter"/>
</dbReference>
<dbReference type="PANTHER" id="PTHR48250:SF3">
    <property type="entry name" value="CUTINASE 1-RELATED"/>
    <property type="match status" value="1"/>
</dbReference>
<comment type="function">
    <text evidence="13">Catalyzes the hydrolysis of complex carboxylic polyesters found in the cell wall of plants. Degrades cutin, a macromolecule that forms the structure of the plant cuticle.</text>
</comment>
<feature type="signal peptide" evidence="13">
    <location>
        <begin position="1"/>
        <end position="16"/>
    </location>
</feature>
<reference evidence="15" key="1">
    <citation type="submission" date="2014-10" db="EMBL/GenBank/DDBJ databases">
        <authorList>
            <person name="King R."/>
        </authorList>
    </citation>
    <scope>NUCLEOTIDE SEQUENCE [LARGE SCALE GENOMIC DNA]</scope>
    <source>
        <strain evidence="15">A3/5</strain>
    </source>
</reference>
<feature type="active site" description="Nucleophile" evidence="11">
    <location>
        <position position="132"/>
    </location>
</feature>
<feature type="disulfide bond" evidence="12">
    <location>
        <begin position="45"/>
        <end position="121"/>
    </location>
</feature>
<evidence type="ECO:0000256" key="4">
    <source>
        <dbReference type="ARBA" id="ARBA00022487"/>
    </source>
</evidence>
<comment type="catalytic activity">
    <reaction evidence="10 13">
        <text>cutin + H2O = cutin monomers.</text>
        <dbReference type="EC" id="3.1.1.74"/>
    </reaction>
</comment>
<evidence type="ECO:0000256" key="11">
    <source>
        <dbReference type="PIRSR" id="PIRSR611150-1"/>
    </source>
</evidence>
<keyword evidence="7 13" id="KW-0378">Hydrolase</keyword>
<evidence type="ECO:0000256" key="10">
    <source>
        <dbReference type="ARBA" id="ARBA00034045"/>
    </source>
</evidence>
<dbReference type="GO" id="GO:0050525">
    <property type="term" value="F:cutinase activity"/>
    <property type="evidence" value="ECO:0007669"/>
    <property type="project" value="UniProtKB-UniRule"/>
</dbReference>
<dbReference type="SMART" id="SM01110">
    <property type="entry name" value="Cutinase"/>
    <property type="match status" value="1"/>
</dbReference>
<dbReference type="PRINTS" id="PR00129">
    <property type="entry name" value="CUTINASE"/>
</dbReference>
<keyword evidence="6 13" id="KW-0732">Signal</keyword>
<organism evidence="14 15">
    <name type="scientific">Fusarium venenatum</name>
    <dbReference type="NCBI Taxonomy" id="56646"/>
    <lineage>
        <taxon>Eukaryota</taxon>
        <taxon>Fungi</taxon>
        <taxon>Dikarya</taxon>
        <taxon>Ascomycota</taxon>
        <taxon>Pezizomycotina</taxon>
        <taxon>Sordariomycetes</taxon>
        <taxon>Hypocreomycetidae</taxon>
        <taxon>Hypocreales</taxon>
        <taxon>Nectriaceae</taxon>
        <taxon>Fusarium</taxon>
    </lineage>
</organism>
<dbReference type="InterPro" id="IPR029058">
    <property type="entry name" value="AB_hydrolase_fold"/>
</dbReference>
<dbReference type="OrthoDB" id="3225429at2759"/>
<dbReference type="SUPFAM" id="SSF53474">
    <property type="entry name" value="alpha/beta-Hydrolases"/>
    <property type="match status" value="1"/>
</dbReference>
<dbReference type="PANTHER" id="PTHR48250">
    <property type="entry name" value="CUTINASE 2-RELATED"/>
    <property type="match status" value="1"/>
</dbReference>
<evidence type="ECO:0000256" key="1">
    <source>
        <dbReference type="ARBA" id="ARBA00004613"/>
    </source>
</evidence>
<dbReference type="KEGG" id="fvn:FVRRES_04244"/>
<evidence type="ECO:0000313" key="15">
    <source>
        <dbReference type="Proteomes" id="UP000245910"/>
    </source>
</evidence>
<dbReference type="GeneID" id="37255883"/>
<evidence type="ECO:0000256" key="3">
    <source>
        <dbReference type="ARBA" id="ARBA00013095"/>
    </source>
</evidence>
<dbReference type="GO" id="GO:0005576">
    <property type="term" value="C:extracellular region"/>
    <property type="evidence" value="ECO:0007669"/>
    <property type="project" value="UniProtKB-SubCell"/>
</dbReference>
<dbReference type="InterPro" id="IPR000675">
    <property type="entry name" value="Cutinase/axe"/>
</dbReference>
<keyword evidence="5 13" id="KW-0964">Secreted</keyword>
<evidence type="ECO:0000256" key="5">
    <source>
        <dbReference type="ARBA" id="ARBA00022525"/>
    </source>
</evidence>
<comment type="subcellular location">
    <subcellularLocation>
        <location evidence="1 13">Secreted</location>
    </subcellularLocation>
</comment>
<keyword evidence="9 12" id="KW-1015">Disulfide bond</keyword>
<dbReference type="Gene3D" id="3.40.50.1820">
    <property type="entry name" value="alpha/beta hydrolase"/>
    <property type="match status" value="1"/>
</dbReference>
<dbReference type="AlphaFoldDB" id="A0A2L2T9W6"/>
<dbReference type="RefSeq" id="XP_025591447.1">
    <property type="nucleotide sequence ID" value="XM_025732531.1"/>
</dbReference>
<comment type="similarity">
    <text evidence="2 13">Belongs to the cutinase family.</text>
</comment>
<accession>A0A2L2T9W6</accession>
<feature type="active site" description="Proton donor/acceptor" evidence="11">
    <location>
        <position position="204"/>
    </location>
</feature>
<feature type="active site" evidence="11">
    <location>
        <position position="189"/>
    </location>
</feature>
<feature type="disulfide bond" evidence="12">
    <location>
        <begin position="183"/>
        <end position="192"/>
    </location>
</feature>
<evidence type="ECO:0000256" key="6">
    <source>
        <dbReference type="ARBA" id="ARBA00022729"/>
    </source>
</evidence>
<dbReference type="STRING" id="56646.A0A2L2T9W6"/>
<proteinExistence type="inferred from homology"/>
<dbReference type="InterPro" id="IPR011150">
    <property type="entry name" value="Cutinase_monf"/>
</dbReference>
<sequence>MQPLLCVLTLASLALAFDHSARESKRQLGGGRVRSTANEFKDDGCNDIVFVWARGSTEIGNMGTIVGPDVANNLKDAFPGQVAVQGVDYAALLSTNFVPGGADPVGIREMQSILEDAMSQCPDSVIVTGGYSQGAAINHRVIEDLPQDQQDRIAGVIMFGDTQDRADGGQIPNFDPTKTEIICASLPRDTVCDGVLSAAVLPPHLSYGRNAGEGADFLIGQVRGVLSAGTK</sequence>
<dbReference type="EMBL" id="LN649229">
    <property type="protein sequence ID" value="CEI67732.1"/>
    <property type="molecule type" value="Genomic_DNA"/>
</dbReference>
<dbReference type="EC" id="3.1.1.74" evidence="3 13"/>
<evidence type="ECO:0000256" key="7">
    <source>
        <dbReference type="ARBA" id="ARBA00022801"/>
    </source>
</evidence>
<dbReference type="InterPro" id="IPR043580">
    <property type="entry name" value="CUTINASE_1"/>
</dbReference>
<evidence type="ECO:0000256" key="8">
    <source>
        <dbReference type="ARBA" id="ARBA00023026"/>
    </source>
</evidence>
<dbReference type="Proteomes" id="UP000245910">
    <property type="component" value="Chromosome I"/>
</dbReference>
<feature type="chain" id="PRO_5014491687" description="Cutinase" evidence="13">
    <location>
        <begin position="17"/>
        <end position="231"/>
    </location>
</feature>